<evidence type="ECO:0000259" key="2">
    <source>
        <dbReference type="Pfam" id="PF00248"/>
    </source>
</evidence>
<evidence type="ECO:0000313" key="3">
    <source>
        <dbReference type="EMBL" id="KAJ1641905.1"/>
    </source>
</evidence>
<dbReference type="EMBL" id="JANBOH010000559">
    <property type="protein sequence ID" value="KAJ1641905.1"/>
    <property type="molecule type" value="Genomic_DNA"/>
</dbReference>
<feature type="domain" description="NADP-dependent oxidoreductase" evidence="2">
    <location>
        <begin position="20"/>
        <end position="322"/>
    </location>
</feature>
<dbReference type="PANTHER" id="PTHR43625">
    <property type="entry name" value="AFLATOXIN B1 ALDEHYDE REDUCTASE"/>
    <property type="match status" value="1"/>
</dbReference>
<comment type="caution">
    <text evidence="3">The sequence shown here is derived from an EMBL/GenBank/DDBJ whole genome shotgun (WGS) entry which is preliminary data.</text>
</comment>
<dbReference type="InterPro" id="IPR023210">
    <property type="entry name" value="NADP_OxRdtase_dom"/>
</dbReference>
<evidence type="ECO:0000256" key="1">
    <source>
        <dbReference type="ARBA" id="ARBA00023002"/>
    </source>
</evidence>
<dbReference type="Pfam" id="PF00248">
    <property type="entry name" value="Aldo_ket_red"/>
    <property type="match status" value="1"/>
</dbReference>
<keyword evidence="4" id="KW-1185">Reference proteome</keyword>
<dbReference type="SUPFAM" id="SSF51430">
    <property type="entry name" value="NAD(P)-linked oxidoreductase"/>
    <property type="match status" value="1"/>
</dbReference>
<evidence type="ECO:0000313" key="4">
    <source>
        <dbReference type="Proteomes" id="UP001145021"/>
    </source>
</evidence>
<reference evidence="3" key="1">
    <citation type="submission" date="2022-07" db="EMBL/GenBank/DDBJ databases">
        <title>Phylogenomic reconstructions and comparative analyses of Kickxellomycotina fungi.</title>
        <authorList>
            <person name="Reynolds N.K."/>
            <person name="Stajich J.E."/>
            <person name="Barry K."/>
            <person name="Grigoriev I.V."/>
            <person name="Crous P."/>
            <person name="Smith M.E."/>
        </authorList>
    </citation>
    <scope>NUCLEOTIDE SEQUENCE</scope>
    <source>
        <strain evidence="3">NBRC 105413</strain>
    </source>
</reference>
<dbReference type="InterPro" id="IPR036812">
    <property type="entry name" value="NAD(P)_OxRdtase_dom_sf"/>
</dbReference>
<dbReference type="CDD" id="cd19076">
    <property type="entry name" value="AKR_AKR13A_13D"/>
    <property type="match status" value="1"/>
</dbReference>
<dbReference type="Proteomes" id="UP001145021">
    <property type="component" value="Unassembled WGS sequence"/>
</dbReference>
<gene>
    <name evidence="3" type="ORF">LPJ64_006192</name>
</gene>
<dbReference type="GO" id="GO:0005737">
    <property type="term" value="C:cytoplasm"/>
    <property type="evidence" value="ECO:0007669"/>
    <property type="project" value="TreeGrafter"/>
</dbReference>
<accession>A0A9W7XG79</accession>
<dbReference type="InterPro" id="IPR050791">
    <property type="entry name" value="Aldo-Keto_reductase"/>
</dbReference>
<name>A0A9W7XG79_9FUNG</name>
<dbReference type="AlphaFoldDB" id="A0A9W7XG79"/>
<keyword evidence="1" id="KW-0560">Oxidoreductase</keyword>
<dbReference type="Gene3D" id="3.20.20.100">
    <property type="entry name" value="NADP-dependent oxidoreductase domain"/>
    <property type="match status" value="1"/>
</dbReference>
<proteinExistence type="predicted"/>
<dbReference type="PANTHER" id="PTHR43625:SF40">
    <property type="entry name" value="ALDO-KETO REDUCTASE YAKC [NADP(+)]"/>
    <property type="match status" value="1"/>
</dbReference>
<organism evidence="3 4">
    <name type="scientific">Coemansia asiatica</name>
    <dbReference type="NCBI Taxonomy" id="1052880"/>
    <lineage>
        <taxon>Eukaryota</taxon>
        <taxon>Fungi</taxon>
        <taxon>Fungi incertae sedis</taxon>
        <taxon>Zoopagomycota</taxon>
        <taxon>Kickxellomycotina</taxon>
        <taxon>Kickxellomycetes</taxon>
        <taxon>Kickxellales</taxon>
        <taxon>Kickxellaceae</taxon>
        <taxon>Coemansia</taxon>
    </lineage>
</organism>
<sequence>MSSKLTVELGVPGDKITVPRIGLGLMGMSAMYGPASDDESVKVLNHAIDIGCTFWDTADVYGGGHNERLIAKALKERRNNVVICTKFAAVFDEPGLDFDGNIDSIIRGVSGDPLYVHKAVKDSLKRLNVDCIDLYCQHRMDPKVPVEETVKAMAELVQQGKVRYLGLSECTEEHLRRAYKVHPIAAVEVEYSPWSTQIETNGLLDACRELGVTVIAYAPLGRGFLTGQIRKFEDLNEVDWRRHNPRFKSEHFENNLKLVDAFVEVAEKHKCKPGQVALSWLLAQYDNLIVIPGTRRIKYLDENFAAGQVHLSEDELKYLREKVNSANIQGERY</sequence>
<dbReference type="GO" id="GO:0016491">
    <property type="term" value="F:oxidoreductase activity"/>
    <property type="evidence" value="ECO:0007669"/>
    <property type="project" value="UniProtKB-KW"/>
</dbReference>
<protein>
    <recommendedName>
        <fullName evidence="2">NADP-dependent oxidoreductase domain-containing protein</fullName>
    </recommendedName>
</protein>